<organism evidence="2 3">
    <name type="scientific">Dendrobium nobile</name>
    <name type="common">Orchid</name>
    <dbReference type="NCBI Taxonomy" id="94219"/>
    <lineage>
        <taxon>Eukaryota</taxon>
        <taxon>Viridiplantae</taxon>
        <taxon>Streptophyta</taxon>
        <taxon>Embryophyta</taxon>
        <taxon>Tracheophyta</taxon>
        <taxon>Spermatophyta</taxon>
        <taxon>Magnoliopsida</taxon>
        <taxon>Liliopsida</taxon>
        <taxon>Asparagales</taxon>
        <taxon>Orchidaceae</taxon>
        <taxon>Epidendroideae</taxon>
        <taxon>Malaxideae</taxon>
        <taxon>Dendrobiinae</taxon>
        <taxon>Dendrobium</taxon>
    </lineage>
</organism>
<evidence type="ECO:0000313" key="3">
    <source>
        <dbReference type="Proteomes" id="UP000829196"/>
    </source>
</evidence>
<protein>
    <recommendedName>
        <fullName evidence="4">Transmembrane protein</fullName>
    </recommendedName>
</protein>
<dbReference type="Proteomes" id="UP000829196">
    <property type="component" value="Unassembled WGS sequence"/>
</dbReference>
<keyword evidence="1" id="KW-0472">Membrane</keyword>
<feature type="transmembrane region" description="Helical" evidence="1">
    <location>
        <begin position="42"/>
        <end position="60"/>
    </location>
</feature>
<proteinExistence type="predicted"/>
<name>A0A8T3C9D8_DENNO</name>
<evidence type="ECO:0008006" key="4">
    <source>
        <dbReference type="Google" id="ProtNLM"/>
    </source>
</evidence>
<sequence length="65" mass="7306">MIKITTKIRHLKSSLKWHFHICMKSLLLKSDGDNVVQPSKRALFLLSLSLSLSLYLSLSLSHGGI</sequence>
<dbReference type="AlphaFoldDB" id="A0A8T3C9D8"/>
<evidence type="ECO:0000313" key="2">
    <source>
        <dbReference type="EMBL" id="KAI0527583.1"/>
    </source>
</evidence>
<keyword evidence="3" id="KW-1185">Reference proteome</keyword>
<evidence type="ECO:0000256" key="1">
    <source>
        <dbReference type="SAM" id="Phobius"/>
    </source>
</evidence>
<keyword evidence="1" id="KW-0812">Transmembrane</keyword>
<comment type="caution">
    <text evidence="2">The sequence shown here is derived from an EMBL/GenBank/DDBJ whole genome shotgun (WGS) entry which is preliminary data.</text>
</comment>
<dbReference type="EMBL" id="JAGYWB010000003">
    <property type="protein sequence ID" value="KAI0527583.1"/>
    <property type="molecule type" value="Genomic_DNA"/>
</dbReference>
<reference evidence="2" key="1">
    <citation type="journal article" date="2022" name="Front. Genet.">
        <title>Chromosome-Scale Assembly of the Dendrobium nobile Genome Provides Insights Into the Molecular Mechanism of the Biosynthesis of the Medicinal Active Ingredient of Dendrobium.</title>
        <authorList>
            <person name="Xu Q."/>
            <person name="Niu S.-C."/>
            <person name="Li K.-L."/>
            <person name="Zheng P.-J."/>
            <person name="Zhang X.-J."/>
            <person name="Jia Y."/>
            <person name="Liu Y."/>
            <person name="Niu Y.-X."/>
            <person name="Yu L.-H."/>
            <person name="Chen D.-F."/>
            <person name="Zhang G.-Q."/>
        </authorList>
    </citation>
    <scope>NUCLEOTIDE SEQUENCE</scope>
    <source>
        <tissue evidence="2">Leaf</tissue>
    </source>
</reference>
<keyword evidence="1" id="KW-1133">Transmembrane helix</keyword>
<accession>A0A8T3C9D8</accession>
<gene>
    <name evidence="2" type="ORF">KFK09_003188</name>
</gene>